<dbReference type="SUPFAM" id="SSF56672">
    <property type="entry name" value="DNA/RNA polymerases"/>
    <property type="match status" value="1"/>
</dbReference>
<dbReference type="Gene3D" id="3.10.10.10">
    <property type="entry name" value="HIV Type 1 Reverse Transcriptase, subunit A, domain 1"/>
    <property type="match status" value="1"/>
</dbReference>
<dbReference type="PANTHER" id="PTHR37984">
    <property type="entry name" value="PROTEIN CBG26694"/>
    <property type="match status" value="1"/>
</dbReference>
<evidence type="ECO:0000259" key="1">
    <source>
        <dbReference type="Pfam" id="PF24626"/>
    </source>
</evidence>
<proteinExistence type="predicted"/>
<protein>
    <recommendedName>
        <fullName evidence="1">Tf2-1-like SH3-like domain-containing protein</fullName>
    </recommendedName>
</protein>
<dbReference type="GeneID" id="121214540"/>
<organism evidence="2 3">
    <name type="scientific">Gossypium hirsutum</name>
    <name type="common">Upland cotton</name>
    <name type="synonym">Gossypium mexicanum</name>
    <dbReference type="NCBI Taxonomy" id="3635"/>
    <lineage>
        <taxon>Eukaryota</taxon>
        <taxon>Viridiplantae</taxon>
        <taxon>Streptophyta</taxon>
        <taxon>Embryophyta</taxon>
        <taxon>Tracheophyta</taxon>
        <taxon>Spermatophyta</taxon>
        <taxon>Magnoliopsida</taxon>
        <taxon>eudicotyledons</taxon>
        <taxon>Gunneridae</taxon>
        <taxon>Pentapetalae</taxon>
        <taxon>rosids</taxon>
        <taxon>malvids</taxon>
        <taxon>Malvales</taxon>
        <taxon>Malvaceae</taxon>
        <taxon>Malvoideae</taxon>
        <taxon>Gossypium</taxon>
    </lineage>
</organism>
<reference evidence="3" key="2">
    <citation type="submission" date="2025-08" db="UniProtKB">
        <authorList>
            <consortium name="RefSeq"/>
        </authorList>
    </citation>
    <scope>IDENTIFICATION</scope>
</reference>
<dbReference type="InterPro" id="IPR043128">
    <property type="entry name" value="Rev_trsase/Diguanyl_cyclase"/>
</dbReference>
<evidence type="ECO:0000313" key="2">
    <source>
        <dbReference type="Proteomes" id="UP000818029"/>
    </source>
</evidence>
<dbReference type="Pfam" id="PF24626">
    <property type="entry name" value="SH3_Tf2-1"/>
    <property type="match status" value="1"/>
</dbReference>
<dbReference type="Gene3D" id="3.30.70.270">
    <property type="match status" value="3"/>
</dbReference>
<feature type="domain" description="Tf2-1-like SH3-like" evidence="1">
    <location>
        <begin position="279"/>
        <end position="329"/>
    </location>
</feature>
<dbReference type="InterPro" id="IPR056924">
    <property type="entry name" value="SH3_Tf2-1"/>
</dbReference>
<reference evidence="2" key="1">
    <citation type="journal article" date="2020" name="Nat. Genet.">
        <title>Genomic diversifications of five Gossypium allopolyploid species and their impact on cotton improvement.</title>
        <authorList>
            <person name="Chen Z.J."/>
            <person name="Sreedasyam A."/>
            <person name="Ando A."/>
            <person name="Song Q."/>
            <person name="De Santiago L.M."/>
            <person name="Hulse-Kemp A.M."/>
            <person name="Ding M."/>
            <person name="Ye W."/>
            <person name="Kirkbride R.C."/>
            <person name="Jenkins J."/>
            <person name="Plott C."/>
            <person name="Lovell J."/>
            <person name="Lin Y.M."/>
            <person name="Vaughn R."/>
            <person name="Liu B."/>
            <person name="Simpson S."/>
            <person name="Scheffler B.E."/>
            <person name="Wen L."/>
            <person name="Saski C.A."/>
            <person name="Grover C.E."/>
            <person name="Hu G."/>
            <person name="Conover J.L."/>
            <person name="Carlson J.W."/>
            <person name="Shu S."/>
            <person name="Boston L.B."/>
            <person name="Williams M."/>
            <person name="Peterson D.G."/>
            <person name="McGee K."/>
            <person name="Jones D.C."/>
            <person name="Wendel J.F."/>
            <person name="Stelly D.M."/>
            <person name="Grimwood J."/>
            <person name="Schmutz J."/>
        </authorList>
    </citation>
    <scope>NUCLEOTIDE SEQUENCE [LARGE SCALE GENOMIC DNA]</scope>
    <source>
        <strain evidence="2">cv. TM-1</strain>
    </source>
</reference>
<keyword evidence="2" id="KW-1185">Reference proteome</keyword>
<dbReference type="InterPro" id="IPR043502">
    <property type="entry name" value="DNA/RNA_pol_sf"/>
</dbReference>
<dbReference type="Proteomes" id="UP000818029">
    <property type="component" value="Chromosome D02"/>
</dbReference>
<name>A0ABM2ZNK6_GOSHI</name>
<dbReference type="CDD" id="cd01647">
    <property type="entry name" value="RT_LTR"/>
    <property type="match status" value="1"/>
</dbReference>
<dbReference type="InterPro" id="IPR050951">
    <property type="entry name" value="Retrovirus_Pol_polyprotein"/>
</dbReference>
<evidence type="ECO:0000313" key="3">
    <source>
        <dbReference type="RefSeq" id="XP_040944246.1"/>
    </source>
</evidence>
<sequence>MLFMKKKDGNLRLCIDYRQLNKLTINNKYSLPRIDNLFEQFWGASVFSKIDIRSGYYQLKDEYNEHLRVVLQVFREKQLYVKLSMCEFWLYKVVFLGHVISAEGIQVDPKKVEVILDWKPSRIVSKVRSFLRLVGYYRHFIEGFSSTTAPLTKLLQKNTTFEWTNKRQKCFEKMKLVLTEAPVFTQSSDGQSERVIQIFEDMLRNCVIHFGGNWDRHLSLAKFVYNNSYRKSIQITPFEPLYGRRCRTPICRSNMKEKRNLGTELVREDEDKARLKVLKFAQKGKLNPRFIGPYEITEWIGPVVYHLLLAPKLKCIHDVFHVSILRKYKSDPSHVVPIEEIEVRSDLLYKETHTI</sequence>
<accession>A0ABM2ZNK6</accession>
<dbReference type="RefSeq" id="XP_040944246.1">
    <property type="nucleotide sequence ID" value="XM_041088312.1"/>
</dbReference>
<gene>
    <name evidence="3" type="primary">LOC121214540</name>
</gene>
<dbReference type="PANTHER" id="PTHR37984:SF5">
    <property type="entry name" value="PROTEIN NYNRIN-LIKE"/>
    <property type="match status" value="1"/>
</dbReference>